<keyword evidence="10" id="KW-1185">Reference proteome</keyword>
<protein>
    <recommendedName>
        <fullName evidence="3">beta-glucosidase</fullName>
        <ecNumber evidence="3">3.2.1.21</ecNumber>
    </recommendedName>
</protein>
<gene>
    <name evidence="9" type="ORF">CSOJ01_12160</name>
</gene>
<dbReference type="InterPro" id="IPR002772">
    <property type="entry name" value="Glyco_hydro_3_C"/>
</dbReference>
<evidence type="ECO:0000256" key="2">
    <source>
        <dbReference type="ARBA" id="ARBA00005336"/>
    </source>
</evidence>
<dbReference type="FunFam" id="2.60.40.10:FF:000495">
    <property type="entry name" value="Periplasmic beta-glucosidase"/>
    <property type="match status" value="1"/>
</dbReference>
<proteinExistence type="inferred from homology"/>
<dbReference type="SUPFAM" id="SSF52279">
    <property type="entry name" value="Beta-D-glucan exohydrolase, C-terminal domain"/>
    <property type="match status" value="1"/>
</dbReference>
<dbReference type="InterPro" id="IPR036962">
    <property type="entry name" value="Glyco_hydro_3_N_sf"/>
</dbReference>
<keyword evidence="5" id="KW-0119">Carbohydrate metabolism</keyword>
<dbReference type="Pfam" id="PF14310">
    <property type="entry name" value="Fn3-like"/>
    <property type="match status" value="1"/>
</dbReference>
<name>A0A8H6IWH1_9PEZI</name>
<reference evidence="9 10" key="1">
    <citation type="journal article" date="2020" name="Phytopathology">
        <title>Genome Sequence Resources of Colletotrichum truncatum, C. plurivorum, C. musicola, and C. sojae: Four Species Pathogenic to Soybean (Glycine max).</title>
        <authorList>
            <person name="Rogerio F."/>
            <person name="Boufleur T.R."/>
            <person name="Ciampi-Guillardi M."/>
            <person name="Sukno S.A."/>
            <person name="Thon M.R."/>
            <person name="Massola Junior N.S."/>
            <person name="Baroncelli R."/>
        </authorList>
    </citation>
    <scope>NUCLEOTIDE SEQUENCE [LARGE SCALE GENOMIC DNA]</scope>
    <source>
        <strain evidence="9 10">LFN0009</strain>
    </source>
</reference>
<dbReference type="PANTHER" id="PTHR42715">
    <property type="entry name" value="BETA-GLUCOSIDASE"/>
    <property type="match status" value="1"/>
</dbReference>
<evidence type="ECO:0000313" key="9">
    <source>
        <dbReference type="EMBL" id="KAF6800898.1"/>
    </source>
</evidence>
<evidence type="ECO:0000256" key="6">
    <source>
        <dbReference type="ARBA" id="ARBA00023295"/>
    </source>
</evidence>
<dbReference type="PANTHER" id="PTHR42715:SF3">
    <property type="entry name" value="BETA-GLUCOSIDASE B-RELATED"/>
    <property type="match status" value="1"/>
</dbReference>
<dbReference type="InterPro" id="IPR026891">
    <property type="entry name" value="Fn3-like"/>
</dbReference>
<evidence type="ECO:0000256" key="7">
    <source>
        <dbReference type="SAM" id="MobiDB-lite"/>
    </source>
</evidence>
<dbReference type="InterPro" id="IPR013783">
    <property type="entry name" value="Ig-like_fold"/>
</dbReference>
<dbReference type="Proteomes" id="UP000652219">
    <property type="component" value="Unassembled WGS sequence"/>
</dbReference>
<dbReference type="AlphaFoldDB" id="A0A8H6IWH1"/>
<dbReference type="InterPro" id="IPR036881">
    <property type="entry name" value="Glyco_hydro_3_C_sf"/>
</dbReference>
<organism evidence="9 10">
    <name type="scientific">Colletotrichum sojae</name>
    <dbReference type="NCBI Taxonomy" id="2175907"/>
    <lineage>
        <taxon>Eukaryota</taxon>
        <taxon>Fungi</taxon>
        <taxon>Dikarya</taxon>
        <taxon>Ascomycota</taxon>
        <taxon>Pezizomycotina</taxon>
        <taxon>Sordariomycetes</taxon>
        <taxon>Hypocreomycetidae</taxon>
        <taxon>Glomerellales</taxon>
        <taxon>Glomerellaceae</taxon>
        <taxon>Colletotrichum</taxon>
        <taxon>Colletotrichum orchidearum species complex</taxon>
    </lineage>
</organism>
<evidence type="ECO:0000256" key="1">
    <source>
        <dbReference type="ARBA" id="ARBA00000448"/>
    </source>
</evidence>
<dbReference type="InterPro" id="IPR050288">
    <property type="entry name" value="Cellulose_deg_GH3"/>
</dbReference>
<dbReference type="GO" id="GO:0009251">
    <property type="term" value="P:glucan catabolic process"/>
    <property type="evidence" value="ECO:0007669"/>
    <property type="project" value="TreeGrafter"/>
</dbReference>
<dbReference type="EC" id="3.2.1.21" evidence="3"/>
<comment type="similarity">
    <text evidence="2">Belongs to the glycosyl hydrolase 3 family.</text>
</comment>
<sequence>MTCCKRPSSSRATGKDRNWETETSDMVSMSLPGRSDKLISAVAKVNPNVIVVNQTGSPITMPWLDEVLVVVQAWYQGQEQGNSLADVLLGAANPCGKLPVAFPRRIEDSPAFENCPGEHDVVHYGGNIYLGYRFYDRRKIEPLFPFGAGLSYTTFEYSNLRLSGDVLAVDGQIEVEVDVTNTGARGGKEVVQFYVAPVSKPGLGRPVKELKGWDKVFVRPGQMVTARTTLNRVSISYWDDAVQRWVIDGGATFSVIAAKSSRDEGVSAEFSSVDAAQRVH</sequence>
<dbReference type="EMBL" id="WIGN01000303">
    <property type="protein sequence ID" value="KAF6800898.1"/>
    <property type="molecule type" value="Genomic_DNA"/>
</dbReference>
<evidence type="ECO:0000259" key="8">
    <source>
        <dbReference type="SMART" id="SM01217"/>
    </source>
</evidence>
<evidence type="ECO:0000256" key="4">
    <source>
        <dbReference type="ARBA" id="ARBA00022801"/>
    </source>
</evidence>
<evidence type="ECO:0000256" key="5">
    <source>
        <dbReference type="ARBA" id="ARBA00023277"/>
    </source>
</evidence>
<dbReference type="Pfam" id="PF01915">
    <property type="entry name" value="Glyco_hydro_3_C"/>
    <property type="match status" value="1"/>
</dbReference>
<keyword evidence="6" id="KW-0326">Glycosidase</keyword>
<comment type="caution">
    <text evidence="9">The sequence shown here is derived from an EMBL/GenBank/DDBJ whole genome shotgun (WGS) entry which is preliminary data.</text>
</comment>
<feature type="domain" description="Fibronectin type III-like" evidence="8">
    <location>
        <begin position="189"/>
        <end position="261"/>
    </location>
</feature>
<keyword evidence="4" id="KW-0378">Hydrolase</keyword>
<evidence type="ECO:0000256" key="3">
    <source>
        <dbReference type="ARBA" id="ARBA00012744"/>
    </source>
</evidence>
<evidence type="ECO:0000313" key="10">
    <source>
        <dbReference type="Proteomes" id="UP000652219"/>
    </source>
</evidence>
<dbReference type="Gene3D" id="3.20.20.300">
    <property type="entry name" value="Glycoside hydrolase, family 3, N-terminal domain"/>
    <property type="match status" value="1"/>
</dbReference>
<dbReference type="Gene3D" id="2.60.40.10">
    <property type="entry name" value="Immunoglobulins"/>
    <property type="match status" value="1"/>
</dbReference>
<dbReference type="GO" id="GO:0008422">
    <property type="term" value="F:beta-glucosidase activity"/>
    <property type="evidence" value="ECO:0007669"/>
    <property type="project" value="UniProtKB-EC"/>
</dbReference>
<accession>A0A8H6IWH1</accession>
<dbReference type="SMART" id="SM01217">
    <property type="entry name" value="Fn3_like"/>
    <property type="match status" value="1"/>
</dbReference>
<feature type="region of interest" description="Disordered" evidence="7">
    <location>
        <begin position="1"/>
        <end position="24"/>
    </location>
</feature>
<dbReference type="Gene3D" id="3.40.50.1700">
    <property type="entry name" value="Glycoside hydrolase family 3 C-terminal domain"/>
    <property type="match status" value="1"/>
</dbReference>
<comment type="catalytic activity">
    <reaction evidence="1">
        <text>Hydrolysis of terminal, non-reducing beta-D-glucosyl residues with release of beta-D-glucose.</text>
        <dbReference type="EC" id="3.2.1.21"/>
    </reaction>
</comment>